<dbReference type="OrthoDB" id="5862874at2759"/>
<reference evidence="1 2" key="1">
    <citation type="submission" date="2018-11" db="EMBL/GenBank/DDBJ databases">
        <authorList>
            <consortium name="Pathogen Informatics"/>
        </authorList>
    </citation>
    <scope>NUCLEOTIDE SEQUENCE [LARGE SCALE GENOMIC DNA]</scope>
</reference>
<protein>
    <submittedName>
        <fullName evidence="1">Uncharacterized protein</fullName>
    </submittedName>
</protein>
<evidence type="ECO:0000313" key="1">
    <source>
        <dbReference type="EMBL" id="VDM75053.1"/>
    </source>
</evidence>
<organism evidence="1 2">
    <name type="scientific">Strongylus vulgaris</name>
    <name type="common">Blood worm</name>
    <dbReference type="NCBI Taxonomy" id="40348"/>
    <lineage>
        <taxon>Eukaryota</taxon>
        <taxon>Metazoa</taxon>
        <taxon>Ecdysozoa</taxon>
        <taxon>Nematoda</taxon>
        <taxon>Chromadorea</taxon>
        <taxon>Rhabditida</taxon>
        <taxon>Rhabditina</taxon>
        <taxon>Rhabditomorpha</taxon>
        <taxon>Strongyloidea</taxon>
        <taxon>Strongylidae</taxon>
        <taxon>Strongylus</taxon>
    </lineage>
</organism>
<gene>
    <name evidence="1" type="ORF">SVUK_LOCUS10051</name>
</gene>
<keyword evidence="2" id="KW-1185">Reference proteome</keyword>
<sequence length="70" mass="7704">MKEAISFIEIWDFNNEAFAEFVPNVLGTLSQLAMMEADMRNANAAMAGELYPLAQQKATTVIHEGRDIAG</sequence>
<dbReference type="EMBL" id="UYYB01094882">
    <property type="protein sequence ID" value="VDM75053.1"/>
    <property type="molecule type" value="Genomic_DNA"/>
</dbReference>
<dbReference type="Proteomes" id="UP000270094">
    <property type="component" value="Unassembled WGS sequence"/>
</dbReference>
<dbReference type="AlphaFoldDB" id="A0A3P7J3P1"/>
<accession>A0A3P7J3P1</accession>
<evidence type="ECO:0000313" key="2">
    <source>
        <dbReference type="Proteomes" id="UP000270094"/>
    </source>
</evidence>
<proteinExistence type="predicted"/>
<name>A0A3P7J3P1_STRVU</name>